<feature type="domain" description="Fatty acid hydroxylase" evidence="6">
    <location>
        <begin position="124"/>
        <end position="258"/>
    </location>
</feature>
<evidence type="ECO:0000313" key="7">
    <source>
        <dbReference type="EMBL" id="TCV85921.1"/>
    </source>
</evidence>
<evidence type="ECO:0000259" key="6">
    <source>
        <dbReference type="Pfam" id="PF04116"/>
    </source>
</evidence>
<feature type="transmembrane region" description="Helical" evidence="5">
    <location>
        <begin position="37"/>
        <end position="56"/>
    </location>
</feature>
<dbReference type="EMBL" id="SMCO01000008">
    <property type="protein sequence ID" value="TCV85921.1"/>
    <property type="molecule type" value="Genomic_DNA"/>
</dbReference>
<dbReference type="GO" id="GO:0008610">
    <property type="term" value="P:lipid biosynthetic process"/>
    <property type="evidence" value="ECO:0007669"/>
    <property type="project" value="InterPro"/>
</dbReference>
<sequence>MPVNSALRSMAVWIAYPVVMIITLSIYYGLAHQGINWSLASYIAAIIGGVGLITLLENILPYRKDWAPNRAEVQSDVTFMILIQVLLPKLLSIMTAMWLLEYVKSAGWALDEWWPHSYPAWIQMLLMMFVADFPRYWLHRAAHEWTPLWRFHAVHHSVQKLNWINVGRFHPVDKFLQFLCDAMPFILVGVSYEVLALYFVVYSIKGFFQHSNVDIKLGWLNYLISGPELHRWHHSRTIKESNTNYGNNIIVWDILFGTFFLPKGASVGDLGLLNRHYPMGFLSQMKTPFIPGLDKAQQDGNERL</sequence>
<keyword evidence="4 5" id="KW-0472">Membrane</keyword>
<accession>A0A4R3Y3J1</accession>
<evidence type="ECO:0000256" key="5">
    <source>
        <dbReference type="SAM" id="Phobius"/>
    </source>
</evidence>
<proteinExistence type="predicted"/>
<gene>
    <name evidence="7" type="ORF">EDC63_108129</name>
</gene>
<dbReference type="AlphaFoldDB" id="A0A4R3Y3J1"/>
<dbReference type="GO" id="GO:0016491">
    <property type="term" value="F:oxidoreductase activity"/>
    <property type="evidence" value="ECO:0007669"/>
    <property type="project" value="InterPro"/>
</dbReference>
<evidence type="ECO:0000313" key="8">
    <source>
        <dbReference type="Proteomes" id="UP000295367"/>
    </source>
</evidence>
<dbReference type="PANTHER" id="PTHR11863">
    <property type="entry name" value="STEROL DESATURASE"/>
    <property type="match status" value="1"/>
</dbReference>
<dbReference type="InterPro" id="IPR006694">
    <property type="entry name" value="Fatty_acid_hydroxylase"/>
</dbReference>
<evidence type="ECO:0000256" key="2">
    <source>
        <dbReference type="ARBA" id="ARBA00022692"/>
    </source>
</evidence>
<dbReference type="InterPro" id="IPR050307">
    <property type="entry name" value="Sterol_Desaturase_Related"/>
</dbReference>
<name>A0A4R3Y3J1_9PROT</name>
<reference evidence="7 8" key="1">
    <citation type="submission" date="2019-03" db="EMBL/GenBank/DDBJ databases">
        <title>Genomic Encyclopedia of Type Strains, Phase IV (KMG-IV): sequencing the most valuable type-strain genomes for metagenomic binning, comparative biology and taxonomic classification.</title>
        <authorList>
            <person name="Goeker M."/>
        </authorList>
    </citation>
    <scope>NUCLEOTIDE SEQUENCE [LARGE SCALE GENOMIC DNA]</scope>
    <source>
        <strain evidence="7 8">DSM 100309</strain>
    </source>
</reference>
<evidence type="ECO:0000256" key="1">
    <source>
        <dbReference type="ARBA" id="ARBA00004370"/>
    </source>
</evidence>
<feature type="transmembrane region" description="Helical" evidence="5">
    <location>
        <begin position="12"/>
        <end position="31"/>
    </location>
</feature>
<evidence type="ECO:0000256" key="4">
    <source>
        <dbReference type="ARBA" id="ARBA00023136"/>
    </source>
</evidence>
<dbReference type="Pfam" id="PF04116">
    <property type="entry name" value="FA_hydroxylase"/>
    <property type="match status" value="1"/>
</dbReference>
<dbReference type="Proteomes" id="UP000295367">
    <property type="component" value="Unassembled WGS sequence"/>
</dbReference>
<organism evidence="7 8">
    <name type="scientific">Sulfurirhabdus autotrophica</name>
    <dbReference type="NCBI Taxonomy" id="1706046"/>
    <lineage>
        <taxon>Bacteria</taxon>
        <taxon>Pseudomonadati</taxon>
        <taxon>Pseudomonadota</taxon>
        <taxon>Betaproteobacteria</taxon>
        <taxon>Nitrosomonadales</taxon>
        <taxon>Sulfuricellaceae</taxon>
        <taxon>Sulfurirhabdus</taxon>
    </lineage>
</organism>
<comment type="caution">
    <text evidence="7">The sequence shown here is derived from an EMBL/GenBank/DDBJ whole genome shotgun (WGS) entry which is preliminary data.</text>
</comment>
<feature type="transmembrane region" description="Helical" evidence="5">
    <location>
        <begin position="178"/>
        <end position="201"/>
    </location>
</feature>
<feature type="transmembrane region" description="Helical" evidence="5">
    <location>
        <begin position="77"/>
        <end position="100"/>
    </location>
</feature>
<comment type="subcellular location">
    <subcellularLocation>
        <location evidence="1">Membrane</location>
    </subcellularLocation>
</comment>
<protein>
    <submittedName>
        <fullName evidence="7">Sterol desaturase/sphingolipid hydroxylase (Fatty acid hydroxylase superfamily)</fullName>
    </submittedName>
</protein>
<evidence type="ECO:0000256" key="3">
    <source>
        <dbReference type="ARBA" id="ARBA00022989"/>
    </source>
</evidence>
<keyword evidence="8" id="KW-1185">Reference proteome</keyword>
<keyword evidence="3 5" id="KW-1133">Transmembrane helix</keyword>
<dbReference type="GO" id="GO:0005506">
    <property type="term" value="F:iron ion binding"/>
    <property type="evidence" value="ECO:0007669"/>
    <property type="project" value="InterPro"/>
</dbReference>
<dbReference type="GO" id="GO:0016020">
    <property type="term" value="C:membrane"/>
    <property type="evidence" value="ECO:0007669"/>
    <property type="project" value="UniProtKB-SubCell"/>
</dbReference>
<keyword evidence="2 5" id="KW-0812">Transmembrane</keyword>